<protein>
    <recommendedName>
        <fullName evidence="5">Chitin synthesis regulation, Congo red resistance, RCR protein</fullName>
    </recommendedName>
</protein>
<evidence type="ECO:0000313" key="3">
    <source>
        <dbReference type="EMBL" id="WPH00147.1"/>
    </source>
</evidence>
<feature type="region of interest" description="Disordered" evidence="1">
    <location>
        <begin position="136"/>
        <end position="166"/>
    </location>
</feature>
<evidence type="ECO:0008006" key="5">
    <source>
        <dbReference type="Google" id="ProtNLM"/>
    </source>
</evidence>
<proteinExistence type="predicted"/>
<accession>A0AAQ3M1U3</accession>
<evidence type="ECO:0000256" key="2">
    <source>
        <dbReference type="SAM" id="Phobius"/>
    </source>
</evidence>
<dbReference type="GO" id="GO:0016192">
    <property type="term" value="P:vesicle-mediated transport"/>
    <property type="evidence" value="ECO:0007669"/>
    <property type="project" value="TreeGrafter"/>
</dbReference>
<keyword evidence="2" id="KW-0812">Transmembrane</keyword>
<organism evidence="3 4">
    <name type="scientific">Acrodontium crateriforme</name>
    <dbReference type="NCBI Taxonomy" id="150365"/>
    <lineage>
        <taxon>Eukaryota</taxon>
        <taxon>Fungi</taxon>
        <taxon>Dikarya</taxon>
        <taxon>Ascomycota</taxon>
        <taxon>Pezizomycotina</taxon>
        <taxon>Dothideomycetes</taxon>
        <taxon>Dothideomycetidae</taxon>
        <taxon>Mycosphaerellales</taxon>
        <taxon>Teratosphaeriaceae</taxon>
        <taxon>Acrodontium</taxon>
    </lineage>
</organism>
<dbReference type="EMBL" id="CP138583">
    <property type="protein sequence ID" value="WPH00147.1"/>
    <property type="molecule type" value="Genomic_DNA"/>
</dbReference>
<keyword evidence="4" id="KW-1185">Reference proteome</keyword>
<keyword evidence="2" id="KW-0472">Membrane</keyword>
<dbReference type="PANTHER" id="PTHR28187:SF1">
    <property type="entry name" value="PROTEIN RCR1-RELATED"/>
    <property type="match status" value="1"/>
</dbReference>
<keyword evidence="2" id="KW-1133">Transmembrane helix</keyword>
<name>A0AAQ3M1U3_9PEZI</name>
<evidence type="ECO:0000313" key="4">
    <source>
        <dbReference type="Proteomes" id="UP001303373"/>
    </source>
</evidence>
<dbReference type="InterPro" id="IPR020999">
    <property type="entry name" value="Chitin_synth_reg_RCR"/>
</dbReference>
<sequence>MAPTLSLDTASDLTKRLYYGNNCYDSYTGRYYSGYCDTAWNRWGRWVLLAVIVIAAIFIFFVFSCCTARRRRKQGYAPYRGTGWALGGASTGQYNNSQQYQQPHNMNQVPSGGYYGNNASAPPVYNAPGGANTDYYGGQRNDIQLQQPPQSYGGYAPPKGPPPGRE</sequence>
<dbReference type="Pfam" id="PF12273">
    <property type="entry name" value="RCR"/>
    <property type="match status" value="1"/>
</dbReference>
<dbReference type="Proteomes" id="UP001303373">
    <property type="component" value="Chromosome 4"/>
</dbReference>
<reference evidence="3 4" key="1">
    <citation type="submission" date="2023-11" db="EMBL/GenBank/DDBJ databases">
        <title>An acidophilic fungus is an integral part of prey digestion in a carnivorous sundew plant.</title>
        <authorList>
            <person name="Tsai I.J."/>
        </authorList>
    </citation>
    <scope>NUCLEOTIDE SEQUENCE [LARGE SCALE GENOMIC DNA]</scope>
    <source>
        <strain evidence="3">169a</strain>
    </source>
</reference>
<gene>
    <name evidence="3" type="ORF">R9X50_00297000</name>
</gene>
<evidence type="ECO:0000256" key="1">
    <source>
        <dbReference type="SAM" id="MobiDB-lite"/>
    </source>
</evidence>
<feature type="compositionally biased region" description="Polar residues" evidence="1">
    <location>
        <begin position="141"/>
        <end position="150"/>
    </location>
</feature>
<dbReference type="AlphaFoldDB" id="A0AAQ3M1U3"/>
<dbReference type="PANTHER" id="PTHR28187">
    <property type="entry name" value="PROTEIN RCR1-RELATED"/>
    <property type="match status" value="1"/>
</dbReference>
<feature type="transmembrane region" description="Helical" evidence="2">
    <location>
        <begin position="43"/>
        <end position="63"/>
    </location>
</feature>